<dbReference type="Gene3D" id="1.10.10.60">
    <property type="entry name" value="Homeodomain-like"/>
    <property type="match status" value="1"/>
</dbReference>
<dbReference type="RefSeq" id="WP_154418540.1">
    <property type="nucleotide sequence ID" value="NZ_VUNS01000011.1"/>
</dbReference>
<reference evidence="5 6" key="1">
    <citation type="submission" date="2019-08" db="EMBL/GenBank/DDBJ databases">
        <title>In-depth cultivation of the pig gut microbiome towards novel bacterial diversity and tailored functional studies.</title>
        <authorList>
            <person name="Wylensek D."/>
            <person name="Hitch T.C.A."/>
            <person name="Clavel T."/>
        </authorList>
    </citation>
    <scope>NUCLEOTIDE SEQUENCE [LARGE SCALE GENOMIC DNA]</scope>
    <source>
        <strain evidence="5 6">BBE-744-WT-12</strain>
    </source>
</reference>
<dbReference type="Gene3D" id="3.40.50.2300">
    <property type="match status" value="2"/>
</dbReference>
<accession>A0A844G3U9</accession>
<dbReference type="GO" id="GO:0043565">
    <property type="term" value="F:sequence-specific DNA binding"/>
    <property type="evidence" value="ECO:0007669"/>
    <property type="project" value="InterPro"/>
</dbReference>
<proteinExistence type="predicted"/>
<dbReference type="Pfam" id="PF12833">
    <property type="entry name" value="HTH_18"/>
    <property type="match status" value="1"/>
</dbReference>
<dbReference type="EMBL" id="VUNS01000011">
    <property type="protein sequence ID" value="MST97575.1"/>
    <property type="molecule type" value="Genomic_DNA"/>
</dbReference>
<dbReference type="SMART" id="SM00342">
    <property type="entry name" value="HTH_ARAC"/>
    <property type="match status" value="1"/>
</dbReference>
<sequence length="373" mass="41664">MIVKRVMLMVEWQVGQLVHGVVDYARTRNWHLILWHAGDVRKALREWRGDGVIAGVLYPDLFARKTVSGVDWKLVSLVPLKGPTLPYTLVREDDAAIGRLAAEYFIRCGYENFGVYSASPRGKSFGETLKKHGVGRCARLSTNAPEKLPGWLVRLPKPCAVFAENDWDASDVINSALLSGIAVPSELSVLGVGNDDCVCHAPAISLSSIDSRLYQIGRCAAEELDRLIDGGKPDKNGIFIPPAPIPIERESMDFAVRGEPRIREIVDYMRGHLEQRLPIHSLALRFGLSDSALYKLFASEFRASPKQILLELRLKQADAMLRMGNFTMKQIAEGAGFPTLGAFFEVFKEKYGCTPGQWRKSLSRFTTMQEEQR</sequence>
<protein>
    <submittedName>
        <fullName evidence="5">Helix-turn-helix domain-containing protein</fullName>
    </submittedName>
</protein>
<evidence type="ECO:0000259" key="4">
    <source>
        <dbReference type="PROSITE" id="PS01124"/>
    </source>
</evidence>
<dbReference type="Proteomes" id="UP000435649">
    <property type="component" value="Unassembled WGS sequence"/>
</dbReference>
<keyword evidence="2" id="KW-0238">DNA-binding</keyword>
<gene>
    <name evidence="5" type="ORF">FYJ85_11045</name>
</gene>
<dbReference type="PANTHER" id="PTHR43280">
    <property type="entry name" value="ARAC-FAMILY TRANSCRIPTIONAL REGULATOR"/>
    <property type="match status" value="1"/>
</dbReference>
<dbReference type="SUPFAM" id="SSF53822">
    <property type="entry name" value="Periplasmic binding protein-like I"/>
    <property type="match status" value="1"/>
</dbReference>
<name>A0A844G3U9_9BACT</name>
<dbReference type="PROSITE" id="PS01124">
    <property type="entry name" value="HTH_ARAC_FAMILY_2"/>
    <property type="match status" value="1"/>
</dbReference>
<dbReference type="InterPro" id="IPR028082">
    <property type="entry name" value="Peripla_BP_I"/>
</dbReference>
<dbReference type="InterPro" id="IPR018060">
    <property type="entry name" value="HTH_AraC"/>
</dbReference>
<keyword evidence="1" id="KW-0805">Transcription regulation</keyword>
<dbReference type="PANTHER" id="PTHR43280:SF2">
    <property type="entry name" value="HTH-TYPE TRANSCRIPTIONAL REGULATOR EXSA"/>
    <property type="match status" value="1"/>
</dbReference>
<dbReference type="AlphaFoldDB" id="A0A844G3U9"/>
<dbReference type="InterPro" id="IPR046335">
    <property type="entry name" value="LacI/GalR-like_sensor"/>
</dbReference>
<evidence type="ECO:0000313" key="6">
    <source>
        <dbReference type="Proteomes" id="UP000435649"/>
    </source>
</evidence>
<dbReference type="Pfam" id="PF13377">
    <property type="entry name" value="Peripla_BP_3"/>
    <property type="match status" value="1"/>
</dbReference>
<dbReference type="InterPro" id="IPR009057">
    <property type="entry name" value="Homeodomain-like_sf"/>
</dbReference>
<evidence type="ECO:0000313" key="5">
    <source>
        <dbReference type="EMBL" id="MST97575.1"/>
    </source>
</evidence>
<keyword evidence="6" id="KW-1185">Reference proteome</keyword>
<comment type="caution">
    <text evidence="5">The sequence shown here is derived from an EMBL/GenBank/DDBJ whole genome shotgun (WGS) entry which is preliminary data.</text>
</comment>
<feature type="domain" description="HTH araC/xylS-type" evidence="4">
    <location>
        <begin position="263"/>
        <end position="361"/>
    </location>
</feature>
<dbReference type="SUPFAM" id="SSF46689">
    <property type="entry name" value="Homeodomain-like"/>
    <property type="match status" value="2"/>
</dbReference>
<organism evidence="5 6">
    <name type="scientific">Victivallis lenta</name>
    <dbReference type="NCBI Taxonomy" id="2606640"/>
    <lineage>
        <taxon>Bacteria</taxon>
        <taxon>Pseudomonadati</taxon>
        <taxon>Lentisphaerota</taxon>
        <taxon>Lentisphaeria</taxon>
        <taxon>Victivallales</taxon>
        <taxon>Victivallaceae</taxon>
        <taxon>Victivallis</taxon>
    </lineage>
</organism>
<dbReference type="GO" id="GO:0003700">
    <property type="term" value="F:DNA-binding transcription factor activity"/>
    <property type="evidence" value="ECO:0007669"/>
    <property type="project" value="InterPro"/>
</dbReference>
<evidence type="ECO:0000256" key="1">
    <source>
        <dbReference type="ARBA" id="ARBA00023015"/>
    </source>
</evidence>
<evidence type="ECO:0000256" key="3">
    <source>
        <dbReference type="ARBA" id="ARBA00023163"/>
    </source>
</evidence>
<evidence type="ECO:0000256" key="2">
    <source>
        <dbReference type="ARBA" id="ARBA00023125"/>
    </source>
</evidence>
<keyword evidence="3" id="KW-0804">Transcription</keyword>